<name>A0A1V9FFL9_9BACT</name>
<organism evidence="1 2">
    <name type="scientific">Niastella vici</name>
    <dbReference type="NCBI Taxonomy" id="1703345"/>
    <lineage>
        <taxon>Bacteria</taxon>
        <taxon>Pseudomonadati</taxon>
        <taxon>Bacteroidota</taxon>
        <taxon>Chitinophagia</taxon>
        <taxon>Chitinophagales</taxon>
        <taxon>Chitinophagaceae</taxon>
        <taxon>Niastella</taxon>
    </lineage>
</organism>
<dbReference type="Proteomes" id="UP000192796">
    <property type="component" value="Unassembled WGS sequence"/>
</dbReference>
<reference evidence="1 2" key="1">
    <citation type="submission" date="2016-03" db="EMBL/GenBank/DDBJ databases">
        <title>Niastella vici sp. nov., isolated from farmland soil.</title>
        <authorList>
            <person name="Chen L."/>
            <person name="Wang D."/>
            <person name="Yang S."/>
            <person name="Wang G."/>
        </authorList>
    </citation>
    <scope>NUCLEOTIDE SEQUENCE [LARGE SCALE GENOMIC DNA]</scope>
    <source>
        <strain evidence="1 2">DJ57</strain>
    </source>
</reference>
<sequence length="70" mass="7978">MRIWLGSTSGLEGFFKNSVFFNTESSGAGKAPGGRQKLHDHLKLMLEAISTRFIYIFSNSWQQNYHKVVL</sequence>
<keyword evidence="2" id="KW-1185">Reference proteome</keyword>
<comment type="caution">
    <text evidence="1">The sequence shown here is derived from an EMBL/GenBank/DDBJ whole genome shotgun (WGS) entry which is preliminary data.</text>
</comment>
<dbReference type="STRING" id="1703345.A3860_10685"/>
<dbReference type="EMBL" id="LVYD01000124">
    <property type="protein sequence ID" value="OQP57026.1"/>
    <property type="molecule type" value="Genomic_DNA"/>
</dbReference>
<proteinExistence type="predicted"/>
<evidence type="ECO:0000313" key="1">
    <source>
        <dbReference type="EMBL" id="OQP57026.1"/>
    </source>
</evidence>
<accession>A0A1V9FFL9</accession>
<dbReference type="AlphaFoldDB" id="A0A1V9FFL9"/>
<gene>
    <name evidence="1" type="ORF">A3860_10685</name>
</gene>
<evidence type="ECO:0000313" key="2">
    <source>
        <dbReference type="Proteomes" id="UP000192796"/>
    </source>
</evidence>
<protein>
    <submittedName>
        <fullName evidence="1">Uncharacterized protein</fullName>
    </submittedName>
</protein>